<proteinExistence type="predicted"/>
<dbReference type="OrthoDB" id="2084704at2"/>
<dbReference type="KEGG" id="cthd:CDO33_10985"/>
<gene>
    <name evidence="1" type="ORF">CDQ84_02065</name>
</gene>
<sequence length="105" mass="11713">MVELIESLENIEKDKKNVPLVFAEIFKDEINANDEQKLFNGIKKLIKKYADDKNFATAINEFTKVISGGASLAQILQITMDEVLNPSAESELMVEGVELPEGDLQ</sequence>
<dbReference type="AlphaFoldDB" id="A0A2K2F0Y7"/>
<accession>A0A2K2F0Y7</accession>
<name>A0A2K2F0Y7_9CLOT</name>
<organism evidence="1 2">
    <name type="scientific">Clostridium thermosuccinogenes</name>
    <dbReference type="NCBI Taxonomy" id="84032"/>
    <lineage>
        <taxon>Bacteria</taxon>
        <taxon>Bacillati</taxon>
        <taxon>Bacillota</taxon>
        <taxon>Clostridia</taxon>
        <taxon>Eubacteriales</taxon>
        <taxon>Clostridiaceae</taxon>
        <taxon>Clostridium</taxon>
    </lineage>
</organism>
<reference evidence="1 2" key="1">
    <citation type="submission" date="2017-06" db="EMBL/GenBank/DDBJ databases">
        <title>Investigating the central metabolism of Clostridium thermosuccinogenes.</title>
        <authorList>
            <person name="Koendjbiharie J.G."/>
            <person name="van Kranenburg R."/>
        </authorList>
    </citation>
    <scope>NUCLEOTIDE SEQUENCE [LARGE SCALE GENOMIC DNA]</scope>
    <source>
        <strain evidence="1 2">DSM 5806</strain>
    </source>
</reference>
<comment type="caution">
    <text evidence="1">The sequence shown here is derived from an EMBL/GenBank/DDBJ whole genome shotgun (WGS) entry which is preliminary data.</text>
</comment>
<evidence type="ECO:0000313" key="2">
    <source>
        <dbReference type="Proteomes" id="UP000236151"/>
    </source>
</evidence>
<protein>
    <submittedName>
        <fullName evidence="1">Uncharacterized protein</fullName>
    </submittedName>
</protein>
<keyword evidence="2" id="KW-1185">Reference proteome</keyword>
<dbReference type="Proteomes" id="UP000236151">
    <property type="component" value="Unassembled WGS sequence"/>
</dbReference>
<dbReference type="EMBL" id="NIOJ01000003">
    <property type="protein sequence ID" value="PNU01290.1"/>
    <property type="molecule type" value="Genomic_DNA"/>
</dbReference>
<evidence type="ECO:0000313" key="1">
    <source>
        <dbReference type="EMBL" id="PNU01290.1"/>
    </source>
</evidence>